<gene>
    <name evidence="2" type="ORF">DW204_12240</name>
</gene>
<name>A0A414WTY9_9BACT</name>
<dbReference type="InterPro" id="IPR035897">
    <property type="entry name" value="Toll_tir_struct_dom_sf"/>
</dbReference>
<dbReference type="Proteomes" id="UP000284998">
    <property type="component" value="Unassembled WGS sequence"/>
</dbReference>
<dbReference type="EMBL" id="QRJS01000036">
    <property type="protein sequence ID" value="RHH41532.1"/>
    <property type="molecule type" value="Genomic_DNA"/>
</dbReference>
<evidence type="ECO:0000313" key="3">
    <source>
        <dbReference type="Proteomes" id="UP000284998"/>
    </source>
</evidence>
<sequence length="405" mass="46494">MNKDFQLQQLNIMLMDPGVKSGLYLLDTDLTDEEIKTHIRSNNSFKYISGNLIQTSKGNVFELFLVGLCHQCQNGDITALRDQLMTADEQRKDVIIYSLAIQILKHFSTSGKAVIHMLGRIDLSSIELEDLDKLNAALNCIDDTIVVICTHKNREKPMVEYVINKSLKGYNNNKIMENRLKKVYISYKHDENYNGAMEAIKRGLEKNGIYYSIDVQDIKYRDDIVAYEKEIGSADKVIIFITATYLKSIDCMFEMTEIFKNEDVKNRVFPVVDLQPIPRNRNGLKEIKDFWLKQKVNASVQMQTEFGCSDYVINELSKINAIIKALDEFWDYLVHINTGSFKDLLDNDAALLMEEIQRVTARKTAELDERIVSMGENQPTVIRQITQNGEKSVYVEKNIGTININ</sequence>
<proteinExistence type="predicted"/>
<reference evidence="2 3" key="1">
    <citation type="submission" date="2018-08" db="EMBL/GenBank/DDBJ databases">
        <title>A genome reference for cultivated species of the human gut microbiota.</title>
        <authorList>
            <person name="Zou Y."/>
            <person name="Xue W."/>
            <person name="Luo G."/>
        </authorList>
    </citation>
    <scope>NUCLEOTIDE SEQUENCE [LARGE SCALE GENOMIC DNA]</scope>
    <source>
        <strain evidence="2 3">AM17-44</strain>
    </source>
</reference>
<accession>A0A414WTY9</accession>
<dbReference type="InterPro" id="IPR000157">
    <property type="entry name" value="TIR_dom"/>
</dbReference>
<dbReference type="Gene3D" id="3.40.50.10140">
    <property type="entry name" value="Toll/interleukin-1 receptor homology (TIR) domain"/>
    <property type="match status" value="1"/>
</dbReference>
<comment type="caution">
    <text evidence="2">The sequence shown here is derived from an EMBL/GenBank/DDBJ whole genome shotgun (WGS) entry which is preliminary data.</text>
</comment>
<dbReference type="PROSITE" id="PS50104">
    <property type="entry name" value="TIR"/>
    <property type="match status" value="1"/>
</dbReference>
<organism evidence="2 3">
    <name type="scientific">Phocaeicola plebeius</name>
    <dbReference type="NCBI Taxonomy" id="310297"/>
    <lineage>
        <taxon>Bacteria</taxon>
        <taxon>Pseudomonadati</taxon>
        <taxon>Bacteroidota</taxon>
        <taxon>Bacteroidia</taxon>
        <taxon>Bacteroidales</taxon>
        <taxon>Bacteroidaceae</taxon>
        <taxon>Phocaeicola</taxon>
    </lineage>
</organism>
<feature type="domain" description="TIR" evidence="1">
    <location>
        <begin position="179"/>
        <end position="304"/>
    </location>
</feature>
<evidence type="ECO:0000259" key="1">
    <source>
        <dbReference type="PROSITE" id="PS50104"/>
    </source>
</evidence>
<dbReference type="GO" id="GO:0007165">
    <property type="term" value="P:signal transduction"/>
    <property type="evidence" value="ECO:0007669"/>
    <property type="project" value="InterPro"/>
</dbReference>
<protein>
    <submittedName>
        <fullName evidence="2">TIR domain-containing protein</fullName>
    </submittedName>
</protein>
<dbReference type="AlphaFoldDB" id="A0A414WTY9"/>
<evidence type="ECO:0000313" key="2">
    <source>
        <dbReference type="EMBL" id="RHH41532.1"/>
    </source>
</evidence>
<dbReference type="RefSeq" id="WP_118244302.1">
    <property type="nucleotide sequence ID" value="NZ_QRJS01000036.1"/>
</dbReference>
<dbReference type="SUPFAM" id="SSF52200">
    <property type="entry name" value="Toll/Interleukin receptor TIR domain"/>
    <property type="match status" value="1"/>
</dbReference>
<dbReference type="Pfam" id="PF13676">
    <property type="entry name" value="TIR_2"/>
    <property type="match status" value="1"/>
</dbReference>